<evidence type="ECO:0000256" key="1">
    <source>
        <dbReference type="SAM" id="MobiDB-lite"/>
    </source>
</evidence>
<reference evidence="2 3" key="1">
    <citation type="submission" date="2019-05" db="EMBL/GenBank/DDBJ databases">
        <title>Another draft genome of Portunus trituberculatus and its Hox gene families provides insights of decapod evolution.</title>
        <authorList>
            <person name="Jeong J.-H."/>
            <person name="Song I."/>
            <person name="Kim S."/>
            <person name="Choi T."/>
            <person name="Kim D."/>
            <person name="Ryu S."/>
            <person name="Kim W."/>
        </authorList>
    </citation>
    <scope>NUCLEOTIDE SEQUENCE [LARGE SCALE GENOMIC DNA]</scope>
    <source>
        <tissue evidence="2">Muscle</tissue>
    </source>
</reference>
<sequence>MRQGRCKVRTKGEGIETEREVDESKGRGKERREGVSGAGSAGPLLTRIPDTFNGGLRTAVGNFPMNGKFSQTAI</sequence>
<keyword evidence="3" id="KW-1185">Reference proteome</keyword>
<proteinExistence type="predicted"/>
<evidence type="ECO:0000313" key="3">
    <source>
        <dbReference type="Proteomes" id="UP000324222"/>
    </source>
</evidence>
<feature type="region of interest" description="Disordered" evidence="1">
    <location>
        <begin position="1"/>
        <end position="49"/>
    </location>
</feature>
<dbReference type="EMBL" id="VSRR010142751">
    <property type="protein sequence ID" value="MPD04782.1"/>
    <property type="molecule type" value="Genomic_DNA"/>
</dbReference>
<dbReference type="Proteomes" id="UP000324222">
    <property type="component" value="Unassembled WGS sequence"/>
</dbReference>
<feature type="compositionally biased region" description="Basic and acidic residues" evidence="1">
    <location>
        <begin position="10"/>
        <end position="34"/>
    </location>
</feature>
<accession>A0A5B7K355</accession>
<name>A0A5B7K355_PORTR</name>
<protein>
    <submittedName>
        <fullName evidence="2">Uncharacterized protein</fullName>
    </submittedName>
</protein>
<evidence type="ECO:0000313" key="2">
    <source>
        <dbReference type="EMBL" id="MPD04782.1"/>
    </source>
</evidence>
<comment type="caution">
    <text evidence="2">The sequence shown here is derived from an EMBL/GenBank/DDBJ whole genome shotgun (WGS) entry which is preliminary data.</text>
</comment>
<organism evidence="2 3">
    <name type="scientific">Portunus trituberculatus</name>
    <name type="common">Swimming crab</name>
    <name type="synonym">Neptunus trituberculatus</name>
    <dbReference type="NCBI Taxonomy" id="210409"/>
    <lineage>
        <taxon>Eukaryota</taxon>
        <taxon>Metazoa</taxon>
        <taxon>Ecdysozoa</taxon>
        <taxon>Arthropoda</taxon>
        <taxon>Crustacea</taxon>
        <taxon>Multicrustacea</taxon>
        <taxon>Malacostraca</taxon>
        <taxon>Eumalacostraca</taxon>
        <taxon>Eucarida</taxon>
        <taxon>Decapoda</taxon>
        <taxon>Pleocyemata</taxon>
        <taxon>Brachyura</taxon>
        <taxon>Eubrachyura</taxon>
        <taxon>Portunoidea</taxon>
        <taxon>Portunidae</taxon>
        <taxon>Portuninae</taxon>
        <taxon>Portunus</taxon>
    </lineage>
</organism>
<dbReference type="AlphaFoldDB" id="A0A5B7K355"/>
<gene>
    <name evidence="2" type="ORF">E2C01_100489</name>
</gene>